<feature type="compositionally biased region" description="Low complexity" evidence="14">
    <location>
        <begin position="485"/>
        <end position="512"/>
    </location>
</feature>
<evidence type="ECO:0000256" key="8">
    <source>
        <dbReference type="ARBA" id="ARBA00022839"/>
    </source>
</evidence>
<proteinExistence type="inferred from homology"/>
<keyword evidence="7" id="KW-0378">Hydrolase</keyword>
<dbReference type="InterPro" id="IPR037315">
    <property type="entry name" value="EXO1_H3TH"/>
</dbReference>
<feature type="compositionally biased region" description="Polar residues" evidence="14">
    <location>
        <begin position="520"/>
        <end position="532"/>
    </location>
</feature>
<dbReference type="HOGENOM" id="CLU_008978_2_1_1"/>
<keyword evidence="5" id="KW-0479">Metal-binding</keyword>
<dbReference type="GO" id="GO:0003677">
    <property type="term" value="F:DNA binding"/>
    <property type="evidence" value="ECO:0007669"/>
    <property type="project" value="UniProtKB-KW"/>
</dbReference>
<dbReference type="InterPro" id="IPR036279">
    <property type="entry name" value="5-3_exonuclease_C_sf"/>
</dbReference>
<dbReference type="GO" id="GO:0006281">
    <property type="term" value="P:DNA repair"/>
    <property type="evidence" value="ECO:0007669"/>
    <property type="project" value="UniProtKB-KW"/>
</dbReference>
<evidence type="ECO:0000256" key="11">
    <source>
        <dbReference type="ARBA" id="ARBA00023125"/>
    </source>
</evidence>
<dbReference type="InterPro" id="IPR006085">
    <property type="entry name" value="XPG_DNA_repair_N"/>
</dbReference>
<keyword evidence="9" id="KW-0460">Magnesium</keyword>
<name>S3BVJ6_OPHP1</name>
<accession>S3BVJ6</accession>
<dbReference type="AlphaFoldDB" id="S3BVJ6"/>
<evidence type="ECO:0000256" key="9">
    <source>
        <dbReference type="ARBA" id="ARBA00022842"/>
    </source>
</evidence>
<dbReference type="OrthoDB" id="26491at2759"/>
<dbReference type="STRING" id="1262450.S3BVJ6"/>
<keyword evidence="10" id="KW-0267">Excision nuclease</keyword>
<evidence type="ECO:0000256" key="2">
    <source>
        <dbReference type="ARBA" id="ARBA00004123"/>
    </source>
</evidence>
<dbReference type="OMA" id="CGSEDQI"/>
<dbReference type="CDD" id="cd09908">
    <property type="entry name" value="H3TH_EXO1"/>
    <property type="match status" value="1"/>
</dbReference>
<dbReference type="InterPro" id="IPR029060">
    <property type="entry name" value="PIN-like_dom_sf"/>
</dbReference>
<evidence type="ECO:0000259" key="15">
    <source>
        <dbReference type="SMART" id="SM00484"/>
    </source>
</evidence>
<feature type="domain" description="XPG-I" evidence="15">
    <location>
        <begin position="138"/>
        <end position="208"/>
    </location>
</feature>
<feature type="compositionally biased region" description="Low complexity" evidence="14">
    <location>
        <begin position="539"/>
        <end position="553"/>
    </location>
</feature>
<dbReference type="PANTHER" id="PTHR11081:SF65">
    <property type="entry name" value="DNA DAMAGE-INDUCIBLE PROTEIN DIN7-RELATED"/>
    <property type="match status" value="1"/>
</dbReference>
<dbReference type="SUPFAM" id="SSF88723">
    <property type="entry name" value="PIN domain-like"/>
    <property type="match status" value="1"/>
</dbReference>
<dbReference type="SMART" id="SM00485">
    <property type="entry name" value="XPGN"/>
    <property type="match status" value="1"/>
</dbReference>
<evidence type="ECO:0000256" key="7">
    <source>
        <dbReference type="ARBA" id="ARBA00022801"/>
    </source>
</evidence>
<feature type="region of interest" description="Disordered" evidence="14">
    <location>
        <begin position="419"/>
        <end position="557"/>
    </location>
</feature>
<evidence type="ECO:0000256" key="13">
    <source>
        <dbReference type="ARBA" id="ARBA00023242"/>
    </source>
</evidence>
<keyword evidence="12" id="KW-0234">DNA repair</keyword>
<evidence type="ECO:0000256" key="14">
    <source>
        <dbReference type="SAM" id="MobiDB-lite"/>
    </source>
</evidence>
<feature type="compositionally biased region" description="Polar residues" evidence="14">
    <location>
        <begin position="461"/>
        <end position="484"/>
    </location>
</feature>
<evidence type="ECO:0000256" key="1">
    <source>
        <dbReference type="ARBA" id="ARBA00001946"/>
    </source>
</evidence>
<keyword evidence="6" id="KW-0227">DNA damage</keyword>
<feature type="domain" description="XPG N-terminal" evidence="16">
    <location>
        <begin position="1"/>
        <end position="99"/>
    </location>
</feature>
<dbReference type="Pfam" id="PF00752">
    <property type="entry name" value="XPG_N"/>
    <property type="match status" value="1"/>
</dbReference>
<sequence>MGISGLLPLLKSIQRPTDLKKYAGQTIAVDAYGWLHRGAISCAMELAQGRPTRKYIDSVINRVRMVQHCGVTPYLVFDGDFLPSKAGTEASRAKRREESRKAGQELLNAGKAKQAYIEFQKAIDVTPEMARNVIEELKKLGLPYIVAPYEADPQMVYLEREGLVSGILSEDSDLLVFGAKRLLTKLDMQGNCIEINRREFCAVREISLTDWTDVEFRHMAILSGCDYLEGVGNIGLKTAYRMIRKHKTIEKVVRMLQFDGKYKVSENYLAAFYQAELTFLHQRVFCPVKQQLILLSQPTNGVDVEEMRFIGNKMDHDTARGVALGELNPMTKELIILPLSPGKKRRASSAAGSNGSPFRPAFPSTPNQQSPFGKPISEYFDRRRESASRIPLGAMDPNCFSIDRQQVAVLTQNGLTPRVFPLPRPYVDGGRTSLPTQPASASRNISGVANSPRLRRRLSEPVSNLLQLGTPLGSSYTPSLNRRQTSTMLPPSSRPMSLSQTTPRSTPSTVPRPQKKARLNNDTLDLPSTSNKPLERSKYFSSSATTPSSASAKNKTDFPETLLMSDDSIEEAMLSLPDLDEWDISLSSKSATSSMRVFEDTQAAKASGRIPDSDGIEIPESPVVNMKRHATVAASAKGKAESTPASQLSLGRFSYHGAANVVNGLPTPESSFVGSQESSATKSSSQGAFTPPALDGQAKKRTKKPRMSLGELVEATSAPRPESERPRKSVTKTRRSMEASAAVNPSFVPLPPADLKEVEALNRAQGSEDQIVPDSDAEDDELDASEHMGNGRGSSSARFNLTRFLCP</sequence>
<evidence type="ECO:0000256" key="4">
    <source>
        <dbReference type="ARBA" id="ARBA00022722"/>
    </source>
</evidence>
<keyword evidence="13" id="KW-0539">Nucleus</keyword>
<reference evidence="17 18" key="1">
    <citation type="journal article" date="2013" name="BMC Genomics">
        <title>The genome and transcriptome of the pine saprophyte Ophiostoma piceae, and a comparison with the bark beetle-associated pine pathogen Grosmannia clavigera.</title>
        <authorList>
            <person name="Haridas S."/>
            <person name="Wang Y."/>
            <person name="Lim L."/>
            <person name="Massoumi Alamouti S."/>
            <person name="Jackman S."/>
            <person name="Docking R."/>
            <person name="Robertson G."/>
            <person name="Birol I."/>
            <person name="Bohlmann J."/>
            <person name="Breuil C."/>
        </authorList>
    </citation>
    <scope>NUCLEOTIDE SEQUENCE [LARGE SCALE GENOMIC DNA]</scope>
    <source>
        <strain evidence="17 18">UAMH 11346</strain>
    </source>
</reference>
<dbReference type="eggNOG" id="KOG2518">
    <property type="taxonomic scope" value="Eukaryota"/>
</dbReference>
<gene>
    <name evidence="17" type="ORF">F503_03849</name>
</gene>
<keyword evidence="11" id="KW-0238">DNA-binding</keyword>
<dbReference type="VEuPathDB" id="FungiDB:F503_03849"/>
<evidence type="ECO:0000256" key="5">
    <source>
        <dbReference type="ARBA" id="ARBA00022723"/>
    </source>
</evidence>
<keyword evidence="18" id="KW-1185">Reference proteome</keyword>
<dbReference type="PROSITE" id="PS00841">
    <property type="entry name" value="XPG_1"/>
    <property type="match status" value="1"/>
</dbReference>
<evidence type="ECO:0000256" key="3">
    <source>
        <dbReference type="ARBA" id="ARBA00010563"/>
    </source>
</evidence>
<dbReference type="FunFam" id="1.10.150.20:FF:000011">
    <property type="entry name" value="exonuclease 1"/>
    <property type="match status" value="1"/>
</dbReference>
<dbReference type="CDD" id="cd09857">
    <property type="entry name" value="PIN_EXO1"/>
    <property type="match status" value="1"/>
</dbReference>
<dbReference type="SMART" id="SM00279">
    <property type="entry name" value="HhH2"/>
    <property type="match status" value="1"/>
</dbReference>
<dbReference type="GO" id="GO:0017108">
    <property type="term" value="F:5'-flap endonuclease activity"/>
    <property type="evidence" value="ECO:0007669"/>
    <property type="project" value="TreeGrafter"/>
</dbReference>
<dbReference type="EMBL" id="KE148157">
    <property type="protein sequence ID" value="EPE05244.1"/>
    <property type="molecule type" value="Genomic_DNA"/>
</dbReference>
<dbReference type="FunFam" id="3.40.50.1010:FF:000002">
    <property type="entry name" value="Exonuclease 1, putative"/>
    <property type="match status" value="1"/>
</dbReference>
<feature type="compositionally biased region" description="Low complexity" evidence="14">
    <location>
        <begin position="675"/>
        <end position="685"/>
    </location>
</feature>
<comment type="cofactor">
    <cofactor evidence="1">
        <name>Mg(2+)</name>
        <dbReference type="ChEBI" id="CHEBI:18420"/>
    </cofactor>
</comment>
<dbReference type="InterPro" id="IPR006086">
    <property type="entry name" value="XPG-I_dom"/>
</dbReference>
<feature type="region of interest" description="Disordered" evidence="14">
    <location>
        <begin position="345"/>
        <end position="375"/>
    </location>
</feature>
<dbReference type="Pfam" id="PF00867">
    <property type="entry name" value="XPG_I"/>
    <property type="match status" value="1"/>
</dbReference>
<evidence type="ECO:0000256" key="6">
    <source>
        <dbReference type="ARBA" id="ARBA00022763"/>
    </source>
</evidence>
<dbReference type="Gene3D" id="1.10.150.20">
    <property type="entry name" value="5' to 3' exonuclease, C-terminal subdomain"/>
    <property type="match status" value="1"/>
</dbReference>
<protein>
    <submittedName>
        <fullName evidence="17">Exonuclease 1</fullName>
    </submittedName>
</protein>
<dbReference type="InterPro" id="IPR008918">
    <property type="entry name" value="HhH2"/>
</dbReference>
<organism evidence="17 18">
    <name type="scientific">Ophiostoma piceae (strain UAMH 11346)</name>
    <name type="common">Sap stain fungus</name>
    <dbReference type="NCBI Taxonomy" id="1262450"/>
    <lineage>
        <taxon>Eukaryota</taxon>
        <taxon>Fungi</taxon>
        <taxon>Dikarya</taxon>
        <taxon>Ascomycota</taxon>
        <taxon>Pezizomycotina</taxon>
        <taxon>Sordariomycetes</taxon>
        <taxon>Sordariomycetidae</taxon>
        <taxon>Ophiostomatales</taxon>
        <taxon>Ophiostomataceae</taxon>
        <taxon>Ophiostoma</taxon>
    </lineage>
</organism>
<feature type="region of interest" description="Disordered" evidence="14">
    <location>
        <begin position="669"/>
        <end position="807"/>
    </location>
</feature>
<dbReference type="InterPro" id="IPR006084">
    <property type="entry name" value="XPG/Rad2"/>
</dbReference>
<evidence type="ECO:0000256" key="10">
    <source>
        <dbReference type="ARBA" id="ARBA00022881"/>
    </source>
</evidence>
<dbReference type="PROSITE" id="PS00842">
    <property type="entry name" value="XPG_2"/>
    <property type="match status" value="1"/>
</dbReference>
<evidence type="ECO:0000259" key="16">
    <source>
        <dbReference type="SMART" id="SM00485"/>
    </source>
</evidence>
<keyword evidence="4" id="KW-0540">Nuclease</keyword>
<feature type="compositionally biased region" description="Polar residues" evidence="14">
    <location>
        <begin position="433"/>
        <end position="449"/>
    </location>
</feature>
<dbReference type="PANTHER" id="PTHR11081">
    <property type="entry name" value="FLAP ENDONUCLEASE FAMILY MEMBER"/>
    <property type="match status" value="1"/>
</dbReference>
<dbReference type="InterPro" id="IPR044752">
    <property type="entry name" value="PIN-like_EXO1"/>
</dbReference>
<dbReference type="InterPro" id="IPR019974">
    <property type="entry name" value="XPG_CS"/>
</dbReference>
<dbReference type="SUPFAM" id="SSF47807">
    <property type="entry name" value="5' to 3' exonuclease, C-terminal subdomain"/>
    <property type="match status" value="1"/>
</dbReference>
<dbReference type="SMART" id="SM00484">
    <property type="entry name" value="XPGI"/>
    <property type="match status" value="1"/>
</dbReference>
<evidence type="ECO:0000256" key="12">
    <source>
        <dbReference type="ARBA" id="ARBA00023204"/>
    </source>
</evidence>
<keyword evidence="8 17" id="KW-0269">Exonuclease</keyword>
<dbReference type="GO" id="GO:0035312">
    <property type="term" value="F:5'-3' DNA exonuclease activity"/>
    <property type="evidence" value="ECO:0007669"/>
    <property type="project" value="InterPro"/>
</dbReference>
<comment type="subcellular location">
    <subcellularLocation>
        <location evidence="2">Nucleus</location>
    </subcellularLocation>
</comment>
<dbReference type="PRINTS" id="PR00853">
    <property type="entry name" value="XPGRADSUPER"/>
</dbReference>
<dbReference type="GO" id="GO:0005634">
    <property type="term" value="C:nucleus"/>
    <property type="evidence" value="ECO:0007669"/>
    <property type="project" value="UniProtKB-SubCell"/>
</dbReference>
<dbReference type="Gene3D" id="3.40.50.1010">
    <property type="entry name" value="5'-nuclease"/>
    <property type="match status" value="1"/>
</dbReference>
<dbReference type="GO" id="GO:0046872">
    <property type="term" value="F:metal ion binding"/>
    <property type="evidence" value="ECO:0007669"/>
    <property type="project" value="UniProtKB-KW"/>
</dbReference>
<evidence type="ECO:0000313" key="18">
    <source>
        <dbReference type="Proteomes" id="UP000016923"/>
    </source>
</evidence>
<evidence type="ECO:0000313" key="17">
    <source>
        <dbReference type="EMBL" id="EPE05244.1"/>
    </source>
</evidence>
<comment type="similarity">
    <text evidence="3">Belongs to the XPG/RAD2 endonuclease family. EXO1 subfamily.</text>
</comment>
<dbReference type="Proteomes" id="UP000016923">
    <property type="component" value="Unassembled WGS sequence"/>
</dbReference>